<reference evidence="12 13" key="1">
    <citation type="submission" date="2021-03" db="EMBL/GenBank/DDBJ databases">
        <title>Sequencing the genomes of 1000 actinobacteria strains.</title>
        <authorList>
            <person name="Klenk H.-P."/>
        </authorList>
    </citation>
    <scope>NUCLEOTIDE SEQUENCE [LARGE SCALE GENOMIC DNA]</scope>
    <source>
        <strain evidence="12 13">DSM 45516</strain>
    </source>
</reference>
<dbReference type="EMBL" id="JAGGMR010000001">
    <property type="protein sequence ID" value="MBP2189867.1"/>
    <property type="molecule type" value="Genomic_DNA"/>
</dbReference>
<dbReference type="Pfam" id="PF07730">
    <property type="entry name" value="HisKA_3"/>
    <property type="match status" value="1"/>
</dbReference>
<dbReference type="RefSeq" id="WP_209889184.1">
    <property type="nucleotide sequence ID" value="NZ_JAGGMR010000001.1"/>
</dbReference>
<evidence type="ECO:0000256" key="7">
    <source>
        <dbReference type="ARBA" id="ARBA00022840"/>
    </source>
</evidence>
<keyword evidence="6 12" id="KW-0418">Kinase</keyword>
<comment type="catalytic activity">
    <reaction evidence="1">
        <text>ATP + protein L-histidine = ADP + protein N-phospho-L-histidine.</text>
        <dbReference type="EC" id="2.7.13.3"/>
    </reaction>
</comment>
<dbReference type="InterPro" id="IPR011712">
    <property type="entry name" value="Sig_transdc_His_kin_sub3_dim/P"/>
</dbReference>
<feature type="transmembrane region" description="Helical" evidence="9">
    <location>
        <begin position="24"/>
        <end position="43"/>
    </location>
</feature>
<evidence type="ECO:0000313" key="12">
    <source>
        <dbReference type="EMBL" id="MBP2189867.1"/>
    </source>
</evidence>
<feature type="transmembrane region" description="Helical" evidence="9">
    <location>
        <begin position="49"/>
        <end position="65"/>
    </location>
</feature>
<evidence type="ECO:0000256" key="9">
    <source>
        <dbReference type="SAM" id="Phobius"/>
    </source>
</evidence>
<dbReference type="CDD" id="cd16917">
    <property type="entry name" value="HATPase_UhpB-NarQ-NarX-like"/>
    <property type="match status" value="1"/>
</dbReference>
<dbReference type="InterPro" id="IPR003594">
    <property type="entry name" value="HATPase_dom"/>
</dbReference>
<keyword evidence="3" id="KW-0597">Phosphoprotein</keyword>
<keyword evidence="9" id="KW-1133">Transmembrane helix</keyword>
<sequence length="390" mass="40973">MRSIAAHVLDTWPGRLERWPKRTVLVVAAIVAFTVVLTTLIVAFRLSEAQAIGLALISGGAVLLVQRLPFAAWAVSLAGVAVASLWANAELWVDPMLNSHFVVLGLAAFRTSARAAAVSWGATIATGAALALYLRPVDWPVGLIAATVVSGLLLTTVVAVRALISTSQSLRSQRAAAEAQHQRTVRLEERARIARELHDVVAHHMSVIAIQAEAAQYRDSGLAPQTAASLDTIRSSATAALGEMRRILDVLRSGDTGVLPQPTLADVPDLVASVRATGARVALELLGDTSEVPASVELSAFRIVQEAVSNAIRHAPGAPVRIQIAATPAEIRISVENQHMPPVPTTTGSGHGILGMRERVAMLGGTLDIGPTGDGKYRVAAALPTQNGDR</sequence>
<dbReference type="PANTHER" id="PTHR24421:SF10">
    <property type="entry name" value="NITRATE_NITRITE SENSOR PROTEIN NARQ"/>
    <property type="match status" value="1"/>
</dbReference>
<name>A0ABS4QDX0_9NOCA</name>
<evidence type="ECO:0000256" key="3">
    <source>
        <dbReference type="ARBA" id="ARBA00022553"/>
    </source>
</evidence>
<dbReference type="SUPFAM" id="SSF55874">
    <property type="entry name" value="ATPase domain of HSP90 chaperone/DNA topoisomerase II/histidine kinase"/>
    <property type="match status" value="1"/>
</dbReference>
<feature type="domain" description="Signal transduction histidine kinase subgroup 3 dimerisation and phosphoacceptor" evidence="11">
    <location>
        <begin position="189"/>
        <end position="254"/>
    </location>
</feature>
<feature type="domain" description="Histidine kinase/HSP90-like ATPase" evidence="10">
    <location>
        <begin position="298"/>
        <end position="385"/>
    </location>
</feature>
<evidence type="ECO:0000256" key="2">
    <source>
        <dbReference type="ARBA" id="ARBA00012438"/>
    </source>
</evidence>
<keyword evidence="13" id="KW-1185">Reference proteome</keyword>
<protein>
    <recommendedName>
        <fullName evidence="2">histidine kinase</fullName>
        <ecNumber evidence="2">2.7.13.3</ecNumber>
    </recommendedName>
</protein>
<feature type="transmembrane region" description="Helical" evidence="9">
    <location>
        <begin position="116"/>
        <end position="134"/>
    </location>
</feature>
<evidence type="ECO:0000256" key="6">
    <source>
        <dbReference type="ARBA" id="ARBA00022777"/>
    </source>
</evidence>
<evidence type="ECO:0000256" key="8">
    <source>
        <dbReference type="ARBA" id="ARBA00023012"/>
    </source>
</evidence>
<proteinExistence type="predicted"/>
<dbReference type="EC" id="2.7.13.3" evidence="2"/>
<organism evidence="12 13">
    <name type="scientific">Nocardia goodfellowii</name>
    <dbReference type="NCBI Taxonomy" id="882446"/>
    <lineage>
        <taxon>Bacteria</taxon>
        <taxon>Bacillati</taxon>
        <taxon>Actinomycetota</taxon>
        <taxon>Actinomycetes</taxon>
        <taxon>Mycobacteriales</taxon>
        <taxon>Nocardiaceae</taxon>
        <taxon>Nocardia</taxon>
    </lineage>
</organism>
<evidence type="ECO:0000259" key="10">
    <source>
        <dbReference type="Pfam" id="PF02518"/>
    </source>
</evidence>
<keyword evidence="9" id="KW-0472">Membrane</keyword>
<accession>A0ABS4QDX0</accession>
<keyword evidence="8" id="KW-0902">Two-component regulatory system</keyword>
<keyword evidence="5" id="KW-0547">Nucleotide-binding</keyword>
<keyword evidence="9" id="KW-0812">Transmembrane</keyword>
<gene>
    <name evidence="12" type="ORF">BJ987_002768</name>
</gene>
<evidence type="ECO:0000256" key="5">
    <source>
        <dbReference type="ARBA" id="ARBA00022741"/>
    </source>
</evidence>
<feature type="transmembrane region" description="Helical" evidence="9">
    <location>
        <begin position="70"/>
        <end position="86"/>
    </location>
</feature>
<evidence type="ECO:0000313" key="13">
    <source>
        <dbReference type="Proteomes" id="UP001519325"/>
    </source>
</evidence>
<comment type="caution">
    <text evidence="12">The sequence shown here is derived from an EMBL/GenBank/DDBJ whole genome shotgun (WGS) entry which is preliminary data.</text>
</comment>
<dbReference type="PANTHER" id="PTHR24421">
    <property type="entry name" value="NITRATE/NITRITE SENSOR PROTEIN NARX-RELATED"/>
    <property type="match status" value="1"/>
</dbReference>
<evidence type="ECO:0000259" key="11">
    <source>
        <dbReference type="Pfam" id="PF07730"/>
    </source>
</evidence>
<dbReference type="Gene3D" id="1.20.5.1930">
    <property type="match status" value="1"/>
</dbReference>
<dbReference type="Proteomes" id="UP001519325">
    <property type="component" value="Unassembled WGS sequence"/>
</dbReference>
<feature type="transmembrane region" description="Helical" evidence="9">
    <location>
        <begin position="140"/>
        <end position="164"/>
    </location>
</feature>
<dbReference type="Pfam" id="PF02518">
    <property type="entry name" value="HATPase_c"/>
    <property type="match status" value="1"/>
</dbReference>
<evidence type="ECO:0000256" key="4">
    <source>
        <dbReference type="ARBA" id="ARBA00022679"/>
    </source>
</evidence>
<dbReference type="InterPro" id="IPR036890">
    <property type="entry name" value="HATPase_C_sf"/>
</dbReference>
<dbReference type="Gene3D" id="3.30.565.10">
    <property type="entry name" value="Histidine kinase-like ATPase, C-terminal domain"/>
    <property type="match status" value="1"/>
</dbReference>
<keyword evidence="4" id="KW-0808">Transferase</keyword>
<dbReference type="InterPro" id="IPR050482">
    <property type="entry name" value="Sensor_HK_TwoCompSys"/>
</dbReference>
<evidence type="ECO:0000256" key="1">
    <source>
        <dbReference type="ARBA" id="ARBA00000085"/>
    </source>
</evidence>
<dbReference type="GO" id="GO:0016301">
    <property type="term" value="F:kinase activity"/>
    <property type="evidence" value="ECO:0007669"/>
    <property type="project" value="UniProtKB-KW"/>
</dbReference>
<keyword evidence="7" id="KW-0067">ATP-binding</keyword>